<keyword evidence="1" id="KW-0175">Coiled coil</keyword>
<keyword evidence="4" id="KW-1185">Reference proteome</keyword>
<dbReference type="Proteomes" id="UP000366872">
    <property type="component" value="Unassembled WGS sequence"/>
</dbReference>
<feature type="compositionally biased region" description="Low complexity" evidence="2">
    <location>
        <begin position="591"/>
        <end position="605"/>
    </location>
</feature>
<evidence type="ECO:0000313" key="3">
    <source>
        <dbReference type="EMBL" id="VGO14724.1"/>
    </source>
</evidence>
<organism evidence="3 4">
    <name type="scientific">Pontiella desulfatans</name>
    <dbReference type="NCBI Taxonomy" id="2750659"/>
    <lineage>
        <taxon>Bacteria</taxon>
        <taxon>Pseudomonadati</taxon>
        <taxon>Kiritimatiellota</taxon>
        <taxon>Kiritimatiellia</taxon>
        <taxon>Kiritimatiellales</taxon>
        <taxon>Pontiellaceae</taxon>
        <taxon>Pontiella</taxon>
    </lineage>
</organism>
<evidence type="ECO:0000256" key="2">
    <source>
        <dbReference type="SAM" id="MobiDB-lite"/>
    </source>
</evidence>
<protein>
    <recommendedName>
        <fullName evidence="5">AsmA domain-containing protein</fullName>
    </recommendedName>
</protein>
<feature type="region of interest" description="Disordered" evidence="2">
    <location>
        <begin position="587"/>
        <end position="610"/>
    </location>
</feature>
<feature type="region of interest" description="Disordered" evidence="2">
    <location>
        <begin position="437"/>
        <end position="460"/>
    </location>
</feature>
<dbReference type="PANTHER" id="PTHR30441">
    <property type="entry name" value="DUF748 DOMAIN-CONTAINING PROTEIN"/>
    <property type="match status" value="1"/>
</dbReference>
<proteinExistence type="predicted"/>
<feature type="compositionally biased region" description="Low complexity" evidence="2">
    <location>
        <begin position="935"/>
        <end position="944"/>
    </location>
</feature>
<evidence type="ECO:0000256" key="1">
    <source>
        <dbReference type="SAM" id="Coils"/>
    </source>
</evidence>
<dbReference type="EMBL" id="CAAHFG010000002">
    <property type="protein sequence ID" value="VGO14724.1"/>
    <property type="molecule type" value="Genomic_DNA"/>
</dbReference>
<dbReference type="AlphaFoldDB" id="A0A6C2U5F1"/>
<evidence type="ECO:0008006" key="5">
    <source>
        <dbReference type="Google" id="ProtNLM"/>
    </source>
</evidence>
<feature type="compositionally biased region" description="Pro residues" evidence="2">
    <location>
        <begin position="437"/>
        <end position="447"/>
    </location>
</feature>
<feature type="compositionally biased region" description="Basic and acidic residues" evidence="2">
    <location>
        <begin position="918"/>
        <end position="927"/>
    </location>
</feature>
<feature type="region of interest" description="Disordered" evidence="2">
    <location>
        <begin position="138"/>
        <end position="168"/>
    </location>
</feature>
<reference evidence="3 4" key="1">
    <citation type="submission" date="2019-04" db="EMBL/GenBank/DDBJ databases">
        <authorList>
            <person name="Van Vliet M D."/>
        </authorList>
    </citation>
    <scope>NUCLEOTIDE SEQUENCE [LARGE SCALE GENOMIC DNA]</scope>
    <source>
        <strain evidence="3 4">F1</strain>
    </source>
</reference>
<sequence>MKVKKAIKIFLGALGAVLLAIVLVLLFWLGPTLKLVVQKIGPTALGTDVRLEKLSINPRKGTIHLAGFTIANPEDFGQSNAVSLASLDIAIDMGSIFTETVVVHRVQINSPHFIYEQSSASDNIQEFILSIQEFVGYDPAAPPPPPDPKKEAKAKRKAEKKAQKNKGEEPRIVVVESLVINDVQFHLANTDDEELDLSMGFEQLSVSMTNGTVQLGNFFVSNPGRLETPNLLSLEQLEILLEPGSVYSSNITIHAVNISKPHAFVEHNPETDTLNEFLKIASGLVAKIPTNAPKTSATNGIAAAKAEPTEPPPPPPEVILESITIDDVQVHVVNIGDPQLSVHLGLEQLAVALEEGTISLDNLFFTNPKRLATPNVFSLEGIKVKLAPESLKADTLVIEDLQVVKPYAFLELNKEANTVGEFMKIANGFIERLPTYPVPELPQPAPETEPEPVKEEPASADAPAPIELHNLLIDDIQVKLLDTTPTNNIPDEPHMLAGIGAISVKLVEGNVQFKGITVPNVPGFLATNLVHLANIDIQIDPASLFTDQTVIDLILIDTPTVNLEQTEESGNVAMLQTQLMQFVPETDERATAAAEAPPAQTAATEQKPDPIPLAEQPVVLHQLIITNLAVNLKFPPGTNTADEARFGMALGKLNPMDKVSLGKFNPMDKVSLGKFNPLSGKDTEEAEADPDAPMTLVAFNHLSLEPLKGVLYIDGLRVSNPPDFSRRNLLQLETFRIDMDPDTIQSDILLIEDILLTKPRVRYERHILKDNVKTLKEEIEQATMRRGEYMKDQGADTVVEAIEEASGEETEDKEQKVIIERVVIDGCIVYAKLSALPAIPVPVPIPELKDIGKEKGGASATEASTQIFDSFYEEMINAVGNTTGFAGDALKGIGSLGMNTLDSVAGGATNVWGGARKTKQETEEKVPGKRKKTRGPPGRRSSLR</sequence>
<accession>A0A6C2U5F1</accession>
<dbReference type="GO" id="GO:0005886">
    <property type="term" value="C:plasma membrane"/>
    <property type="evidence" value="ECO:0007669"/>
    <property type="project" value="TreeGrafter"/>
</dbReference>
<dbReference type="InterPro" id="IPR052894">
    <property type="entry name" value="AsmA-related"/>
</dbReference>
<gene>
    <name evidence="3" type="ORF">PDESU_03292</name>
</gene>
<dbReference type="PANTHER" id="PTHR30441:SF8">
    <property type="entry name" value="DUF748 DOMAIN-CONTAINING PROTEIN"/>
    <property type="match status" value="1"/>
</dbReference>
<feature type="region of interest" description="Disordered" evidence="2">
    <location>
        <begin position="907"/>
        <end position="944"/>
    </location>
</feature>
<dbReference type="RefSeq" id="WP_136080358.1">
    <property type="nucleotide sequence ID" value="NZ_CAAHFG010000002.1"/>
</dbReference>
<name>A0A6C2U5F1_PONDE</name>
<dbReference type="GO" id="GO:0090313">
    <property type="term" value="P:regulation of protein targeting to membrane"/>
    <property type="evidence" value="ECO:0007669"/>
    <property type="project" value="TreeGrafter"/>
</dbReference>
<feature type="coiled-coil region" evidence="1">
    <location>
        <begin position="765"/>
        <end position="792"/>
    </location>
</feature>
<evidence type="ECO:0000313" key="4">
    <source>
        <dbReference type="Proteomes" id="UP000366872"/>
    </source>
</evidence>